<keyword evidence="3" id="KW-1185">Reference proteome</keyword>
<name>A0ABP2RQM2_RHILU</name>
<accession>A0ABP2RQM2</accession>
<dbReference type="SUPFAM" id="SSF54427">
    <property type="entry name" value="NTF2-like"/>
    <property type="match status" value="1"/>
</dbReference>
<dbReference type="Pfam" id="PF12680">
    <property type="entry name" value="SnoaL_2"/>
    <property type="match status" value="1"/>
</dbReference>
<dbReference type="Gene3D" id="3.10.450.50">
    <property type="match status" value="1"/>
</dbReference>
<evidence type="ECO:0000313" key="2">
    <source>
        <dbReference type="EMBL" id="EKJ94837.1"/>
    </source>
</evidence>
<dbReference type="InterPro" id="IPR032710">
    <property type="entry name" value="NTF2-like_dom_sf"/>
</dbReference>
<gene>
    <name evidence="2" type="ORF">C241_16188</name>
</gene>
<sequence length="132" mass="14775">MSVEDNKRLVRAFCDQFKTSNADGLIDAMTDDATWWVNGKPHLFPSSGTKTRDEAARMVRTMLSAYTDGLDMQIVSIIGEGDMVAVESRSQATTKSGKTYQNEYALLFTIRDGKIAKLREYTDLLHVLEVFG</sequence>
<evidence type="ECO:0000259" key="1">
    <source>
        <dbReference type="Pfam" id="PF12680"/>
    </source>
</evidence>
<dbReference type="PANTHER" id="PTHR41252">
    <property type="entry name" value="BLR2505 PROTEIN"/>
    <property type="match status" value="1"/>
</dbReference>
<evidence type="ECO:0000313" key="3">
    <source>
        <dbReference type="Proteomes" id="UP000017668"/>
    </source>
</evidence>
<comment type="caution">
    <text evidence="2">The sequence shown here is derived from an EMBL/GenBank/DDBJ whole genome shotgun (WGS) entry which is preliminary data.</text>
</comment>
<dbReference type="EMBL" id="AMQQ01000023">
    <property type="protein sequence ID" value="EKJ94837.1"/>
    <property type="molecule type" value="Genomic_DNA"/>
</dbReference>
<dbReference type="PANTHER" id="PTHR41252:SF1">
    <property type="entry name" value="BLR2505 PROTEIN"/>
    <property type="match status" value="1"/>
</dbReference>
<dbReference type="Proteomes" id="UP000017668">
    <property type="component" value="Unassembled WGS sequence"/>
</dbReference>
<proteinExistence type="predicted"/>
<dbReference type="InterPro" id="IPR037401">
    <property type="entry name" value="SnoaL-like"/>
</dbReference>
<protein>
    <recommendedName>
        <fullName evidence="1">SnoaL-like domain-containing protein</fullName>
    </recommendedName>
</protein>
<reference evidence="2 3" key="1">
    <citation type="journal article" date="2013" name="Genome Announc.">
        <title>Genome Sequence of Rhizobium lupini HPC(L) Isolated from Saline Desert Soil, Kutch (Gujarat).</title>
        <authorList>
            <person name="Agarwal L."/>
            <person name="Purohit H.J."/>
        </authorList>
    </citation>
    <scope>NUCLEOTIDE SEQUENCE [LARGE SCALE GENOMIC DNA]</scope>
    <source>
        <strain evidence="3">HPC(L)</strain>
    </source>
</reference>
<feature type="domain" description="SnoaL-like" evidence="1">
    <location>
        <begin position="10"/>
        <end position="117"/>
    </location>
</feature>
<dbReference type="RefSeq" id="WP_006699216.1">
    <property type="nucleotide sequence ID" value="NZ_AMQQ01000023.1"/>
</dbReference>
<organism evidence="2 3">
    <name type="scientific">Bradyrhizobium lupini HPC(L)</name>
    <dbReference type="NCBI Taxonomy" id="1229491"/>
    <lineage>
        <taxon>Bacteria</taxon>
        <taxon>Pseudomonadati</taxon>
        <taxon>Pseudomonadota</taxon>
        <taxon>Alphaproteobacteria</taxon>
        <taxon>Hyphomicrobiales</taxon>
        <taxon>Nitrobacteraceae</taxon>
        <taxon>Bradyrhizobium</taxon>
    </lineage>
</organism>